<evidence type="ECO:0000256" key="8">
    <source>
        <dbReference type="ARBA" id="ARBA00023012"/>
    </source>
</evidence>
<evidence type="ECO:0000256" key="6">
    <source>
        <dbReference type="ARBA" id="ARBA00022777"/>
    </source>
</evidence>
<dbReference type="KEGG" id="fgi:OP10G_3928"/>
<dbReference type="Gene3D" id="3.30.565.10">
    <property type="entry name" value="Histidine kinase-like ATPase, C-terminal domain"/>
    <property type="match status" value="1"/>
</dbReference>
<sequence>MSLPIAFTDLIAKVAREPDSSKALQEISRAALGLTKSQHVLVAVLNEEIGELEGRAGAGDGFGDPGQRWALSVGGREGIVGYVAATGATVVTGNVHRDSRYLSVFPSTQSEMAVPVTDHDGRIRGVLNLEADALEAYEGTDTVLACALADLVMIVLEREAHLRREEALMRVGGAVGSAVTETDLIEQVIRVAEDVLRLQACSIFLIEPSGEKFVLRSSTGRLRDLVGQISYDRGEGFTGWVCDTGQPILLDNPQGDPRWRGKYVEFPSEQVASFLAVPIVWRGRGIGAIRALRRKSDNPFYDNRFRTGDMRLLAAIAEQLAIGLESVRSTERTIRGERMIAWGELSAKSSHMIGNRVFALKGDLNELRHLLAESSPSADELRELERSVSTNVRRIEEILQDFRDFVTATQLSREPTDLNTLVRETLEEVFPRRSSVQLETEYAADLPEFGIDGKRLRRAVSELIENSLSYMDKGGRLSVSTSVVDSEDNERLYGASAHRFAQIVIQDTGPGVESGKKTLIFQPFYSGRVRGMGLGLSIVKGIVDAHGGQVYEAGEPGEGAKFVILLPLTT</sequence>
<name>A0A068NV17_FIMGI</name>
<dbReference type="RefSeq" id="WP_025228795.1">
    <property type="nucleotide sequence ID" value="NZ_CP007139.1"/>
</dbReference>
<dbReference type="SUPFAM" id="SSF55781">
    <property type="entry name" value="GAF domain-like"/>
    <property type="match status" value="2"/>
</dbReference>
<dbReference type="OrthoDB" id="9760427at2"/>
<comment type="catalytic activity">
    <reaction evidence="1">
        <text>ATP + protein L-histidine = ADP + protein N-phospho-L-histidine.</text>
        <dbReference type="EC" id="2.7.13.3"/>
    </reaction>
</comment>
<dbReference type="InterPro" id="IPR003018">
    <property type="entry name" value="GAF"/>
</dbReference>
<dbReference type="SMART" id="SM00387">
    <property type="entry name" value="HATPase_c"/>
    <property type="match status" value="1"/>
</dbReference>
<dbReference type="InterPro" id="IPR005467">
    <property type="entry name" value="His_kinase_dom"/>
</dbReference>
<dbReference type="PANTHER" id="PTHR43065:SF10">
    <property type="entry name" value="PEROXIDE STRESS-ACTIVATED HISTIDINE KINASE MAK3"/>
    <property type="match status" value="1"/>
</dbReference>
<dbReference type="Pfam" id="PF02518">
    <property type="entry name" value="HATPase_c"/>
    <property type="match status" value="1"/>
</dbReference>
<dbReference type="InterPro" id="IPR029016">
    <property type="entry name" value="GAF-like_dom_sf"/>
</dbReference>
<dbReference type="PANTHER" id="PTHR43065">
    <property type="entry name" value="SENSOR HISTIDINE KINASE"/>
    <property type="match status" value="1"/>
</dbReference>
<evidence type="ECO:0000313" key="11">
    <source>
        <dbReference type="Proteomes" id="UP000027982"/>
    </source>
</evidence>
<dbReference type="AlphaFoldDB" id="A0A068NV17"/>
<keyword evidence="4" id="KW-0808">Transferase</keyword>
<dbReference type="Gene3D" id="1.10.287.130">
    <property type="match status" value="1"/>
</dbReference>
<keyword evidence="8" id="KW-0902">Two-component regulatory system</keyword>
<evidence type="ECO:0000256" key="4">
    <source>
        <dbReference type="ARBA" id="ARBA00022679"/>
    </source>
</evidence>
<feature type="domain" description="Histidine kinase" evidence="9">
    <location>
        <begin position="348"/>
        <end position="570"/>
    </location>
</feature>
<evidence type="ECO:0000256" key="5">
    <source>
        <dbReference type="ARBA" id="ARBA00022741"/>
    </source>
</evidence>
<dbReference type="Pfam" id="PF13185">
    <property type="entry name" value="GAF_2"/>
    <property type="match status" value="2"/>
</dbReference>
<dbReference type="SMART" id="SM00065">
    <property type="entry name" value="GAF"/>
    <property type="match status" value="2"/>
</dbReference>
<dbReference type="Proteomes" id="UP000027982">
    <property type="component" value="Chromosome"/>
</dbReference>
<dbReference type="PROSITE" id="PS50109">
    <property type="entry name" value="HIS_KIN"/>
    <property type="match status" value="1"/>
</dbReference>
<dbReference type="InterPro" id="IPR004358">
    <property type="entry name" value="Sig_transdc_His_kin-like_C"/>
</dbReference>
<keyword evidence="11" id="KW-1185">Reference proteome</keyword>
<dbReference type="PRINTS" id="PR00344">
    <property type="entry name" value="BCTRLSENSOR"/>
</dbReference>
<evidence type="ECO:0000256" key="3">
    <source>
        <dbReference type="ARBA" id="ARBA00022553"/>
    </source>
</evidence>
<evidence type="ECO:0000259" key="9">
    <source>
        <dbReference type="PROSITE" id="PS50109"/>
    </source>
</evidence>
<dbReference type="EMBL" id="CP007139">
    <property type="protein sequence ID" value="AIE87296.1"/>
    <property type="molecule type" value="Genomic_DNA"/>
</dbReference>
<evidence type="ECO:0000256" key="2">
    <source>
        <dbReference type="ARBA" id="ARBA00012438"/>
    </source>
</evidence>
<protein>
    <recommendedName>
        <fullName evidence="2">histidine kinase</fullName>
        <ecNumber evidence="2">2.7.13.3</ecNumber>
    </recommendedName>
</protein>
<gene>
    <name evidence="10" type="ORF">OP10G_3928</name>
</gene>
<keyword evidence="5" id="KW-0547">Nucleotide-binding</keyword>
<evidence type="ECO:0000313" key="10">
    <source>
        <dbReference type="EMBL" id="AIE87296.1"/>
    </source>
</evidence>
<organism evidence="10 11">
    <name type="scientific">Fimbriimonas ginsengisoli Gsoil 348</name>
    <dbReference type="NCBI Taxonomy" id="661478"/>
    <lineage>
        <taxon>Bacteria</taxon>
        <taxon>Bacillati</taxon>
        <taxon>Armatimonadota</taxon>
        <taxon>Fimbriimonadia</taxon>
        <taxon>Fimbriimonadales</taxon>
        <taxon>Fimbriimonadaceae</taxon>
        <taxon>Fimbriimonas</taxon>
    </lineage>
</organism>
<dbReference type="InterPro" id="IPR003594">
    <property type="entry name" value="HATPase_dom"/>
</dbReference>
<evidence type="ECO:0000256" key="1">
    <source>
        <dbReference type="ARBA" id="ARBA00000085"/>
    </source>
</evidence>
<dbReference type="GO" id="GO:0000160">
    <property type="term" value="P:phosphorelay signal transduction system"/>
    <property type="evidence" value="ECO:0007669"/>
    <property type="project" value="UniProtKB-KW"/>
</dbReference>
<dbReference type="STRING" id="661478.OP10G_3928"/>
<proteinExistence type="predicted"/>
<dbReference type="HOGENOM" id="CLU_477987_0_0_0"/>
<accession>A0A068NV17</accession>
<keyword evidence="6 10" id="KW-0418">Kinase</keyword>
<reference evidence="10 11" key="1">
    <citation type="journal article" date="2014" name="PLoS ONE">
        <title>The first complete genome sequence of the class fimbriimonadia in the phylum armatimonadetes.</title>
        <authorList>
            <person name="Hu Z.Y."/>
            <person name="Wang Y.Z."/>
            <person name="Im W.T."/>
            <person name="Wang S.Y."/>
            <person name="Zhao G.P."/>
            <person name="Zheng H.J."/>
            <person name="Quan Z.X."/>
        </authorList>
    </citation>
    <scope>NUCLEOTIDE SEQUENCE [LARGE SCALE GENOMIC DNA]</scope>
    <source>
        <strain evidence="10">Gsoil 348</strain>
    </source>
</reference>
<dbReference type="InterPro" id="IPR036890">
    <property type="entry name" value="HATPase_C_sf"/>
</dbReference>
<evidence type="ECO:0000256" key="7">
    <source>
        <dbReference type="ARBA" id="ARBA00022840"/>
    </source>
</evidence>
<dbReference type="eggNOG" id="COG2205">
    <property type="taxonomic scope" value="Bacteria"/>
</dbReference>
<dbReference type="GO" id="GO:0005524">
    <property type="term" value="F:ATP binding"/>
    <property type="evidence" value="ECO:0007669"/>
    <property type="project" value="UniProtKB-KW"/>
</dbReference>
<keyword evidence="3" id="KW-0597">Phosphoprotein</keyword>
<dbReference type="Gene3D" id="3.30.450.40">
    <property type="match status" value="2"/>
</dbReference>
<keyword evidence="7" id="KW-0067">ATP-binding</keyword>
<dbReference type="CDD" id="cd00075">
    <property type="entry name" value="HATPase"/>
    <property type="match status" value="1"/>
</dbReference>
<dbReference type="EC" id="2.7.13.3" evidence="2"/>
<dbReference type="GO" id="GO:0004673">
    <property type="term" value="F:protein histidine kinase activity"/>
    <property type="evidence" value="ECO:0007669"/>
    <property type="project" value="UniProtKB-EC"/>
</dbReference>
<dbReference type="SUPFAM" id="SSF55874">
    <property type="entry name" value="ATPase domain of HSP90 chaperone/DNA topoisomerase II/histidine kinase"/>
    <property type="match status" value="1"/>
</dbReference>